<feature type="non-terminal residue" evidence="1">
    <location>
        <position position="1"/>
    </location>
</feature>
<organism evidence="1 2">
    <name type="scientific">Piloderma croceum (strain F 1598)</name>
    <dbReference type="NCBI Taxonomy" id="765440"/>
    <lineage>
        <taxon>Eukaryota</taxon>
        <taxon>Fungi</taxon>
        <taxon>Dikarya</taxon>
        <taxon>Basidiomycota</taxon>
        <taxon>Agaricomycotina</taxon>
        <taxon>Agaricomycetes</taxon>
        <taxon>Agaricomycetidae</taxon>
        <taxon>Atheliales</taxon>
        <taxon>Atheliaceae</taxon>
        <taxon>Piloderma</taxon>
    </lineage>
</organism>
<gene>
    <name evidence="1" type="ORF">PILCRDRAFT_810993</name>
</gene>
<dbReference type="AlphaFoldDB" id="A0A0C3BYT2"/>
<dbReference type="Proteomes" id="UP000054166">
    <property type="component" value="Unassembled WGS sequence"/>
</dbReference>
<protein>
    <submittedName>
        <fullName evidence="1">Uncharacterized protein</fullName>
    </submittedName>
</protein>
<keyword evidence="2" id="KW-1185">Reference proteome</keyword>
<evidence type="ECO:0000313" key="1">
    <source>
        <dbReference type="EMBL" id="KIM91708.1"/>
    </source>
</evidence>
<evidence type="ECO:0000313" key="2">
    <source>
        <dbReference type="Proteomes" id="UP000054166"/>
    </source>
</evidence>
<dbReference type="InParanoid" id="A0A0C3BYT2"/>
<reference evidence="1 2" key="1">
    <citation type="submission" date="2014-04" db="EMBL/GenBank/DDBJ databases">
        <authorList>
            <consortium name="DOE Joint Genome Institute"/>
            <person name="Kuo A."/>
            <person name="Tarkka M."/>
            <person name="Buscot F."/>
            <person name="Kohler A."/>
            <person name="Nagy L.G."/>
            <person name="Floudas D."/>
            <person name="Copeland A."/>
            <person name="Barry K.W."/>
            <person name="Cichocki N."/>
            <person name="Veneault-Fourrey C."/>
            <person name="LaButti K."/>
            <person name="Lindquist E.A."/>
            <person name="Lipzen A."/>
            <person name="Lundell T."/>
            <person name="Morin E."/>
            <person name="Murat C."/>
            <person name="Sun H."/>
            <person name="Tunlid A."/>
            <person name="Henrissat B."/>
            <person name="Grigoriev I.V."/>
            <person name="Hibbett D.S."/>
            <person name="Martin F."/>
            <person name="Nordberg H.P."/>
            <person name="Cantor M.N."/>
            <person name="Hua S.X."/>
        </authorList>
    </citation>
    <scope>NUCLEOTIDE SEQUENCE [LARGE SCALE GENOMIC DNA]</scope>
    <source>
        <strain evidence="1 2">F 1598</strain>
    </source>
</reference>
<proteinExistence type="predicted"/>
<accession>A0A0C3BYT2</accession>
<name>A0A0C3BYT2_PILCF</name>
<reference evidence="2" key="2">
    <citation type="submission" date="2015-01" db="EMBL/GenBank/DDBJ databases">
        <title>Evolutionary Origins and Diversification of the Mycorrhizal Mutualists.</title>
        <authorList>
            <consortium name="DOE Joint Genome Institute"/>
            <consortium name="Mycorrhizal Genomics Consortium"/>
            <person name="Kohler A."/>
            <person name="Kuo A."/>
            <person name="Nagy L.G."/>
            <person name="Floudas D."/>
            <person name="Copeland A."/>
            <person name="Barry K.W."/>
            <person name="Cichocki N."/>
            <person name="Veneault-Fourrey C."/>
            <person name="LaButti K."/>
            <person name="Lindquist E.A."/>
            <person name="Lipzen A."/>
            <person name="Lundell T."/>
            <person name="Morin E."/>
            <person name="Murat C."/>
            <person name="Riley R."/>
            <person name="Ohm R."/>
            <person name="Sun H."/>
            <person name="Tunlid A."/>
            <person name="Henrissat B."/>
            <person name="Grigoriev I.V."/>
            <person name="Hibbett D.S."/>
            <person name="Martin F."/>
        </authorList>
    </citation>
    <scope>NUCLEOTIDE SEQUENCE [LARGE SCALE GENOMIC DNA]</scope>
    <source>
        <strain evidence="2">F 1598</strain>
    </source>
</reference>
<dbReference type="EMBL" id="KN832971">
    <property type="protein sequence ID" value="KIM91708.1"/>
    <property type="molecule type" value="Genomic_DNA"/>
</dbReference>
<dbReference type="HOGENOM" id="CLU_2967364_0_0_1"/>
<sequence length="59" mass="6725">LSSFSTIVGLSDGITPPHFKFLFPSPSDVRRSSVKLTDGLQLQRIRDYLLEQRDCEIPF</sequence>